<keyword evidence="4" id="KW-1185">Reference proteome</keyword>
<dbReference type="InterPro" id="IPR013762">
    <property type="entry name" value="Integrase-like_cat_sf"/>
</dbReference>
<evidence type="ECO:0000313" key="4">
    <source>
        <dbReference type="Proteomes" id="UP000515788"/>
    </source>
</evidence>
<dbReference type="Gene3D" id="1.10.443.10">
    <property type="entry name" value="Intergrase catalytic core"/>
    <property type="match status" value="2"/>
</dbReference>
<dbReference type="GO" id="GO:0015074">
    <property type="term" value="P:DNA integration"/>
    <property type="evidence" value="ECO:0007669"/>
    <property type="project" value="InterPro"/>
</dbReference>
<dbReference type="RefSeq" id="XP_037139002.1">
    <property type="nucleotide sequence ID" value="XM_037283106.1"/>
</dbReference>
<dbReference type="GeneID" id="59325463"/>
<keyword evidence="1" id="KW-0233">DNA recombination</keyword>
<evidence type="ECO:0000256" key="1">
    <source>
        <dbReference type="ARBA" id="ARBA00023172"/>
    </source>
</evidence>
<dbReference type="GO" id="GO:0006310">
    <property type="term" value="P:DNA recombination"/>
    <property type="evidence" value="ECO:0007669"/>
    <property type="project" value="UniProtKB-KW"/>
</dbReference>
<dbReference type="EMBL" id="CP059248">
    <property type="protein sequence ID" value="QLL32327.1"/>
    <property type="molecule type" value="Genomic_DNA"/>
</dbReference>
<dbReference type="OrthoDB" id="4071479at2759"/>
<proteinExistence type="predicted"/>
<evidence type="ECO:0000313" key="3">
    <source>
        <dbReference type="EMBL" id="QLL32327.1"/>
    </source>
</evidence>
<feature type="region of interest" description="Disordered" evidence="2">
    <location>
        <begin position="164"/>
        <end position="189"/>
    </location>
</feature>
<feature type="compositionally biased region" description="Basic and acidic residues" evidence="2">
    <location>
        <begin position="178"/>
        <end position="189"/>
    </location>
</feature>
<gene>
    <name evidence="3" type="ORF">HG536_0C04960</name>
</gene>
<organism evidence="3 4">
    <name type="scientific">Torulaspora globosa</name>
    <dbReference type="NCBI Taxonomy" id="48254"/>
    <lineage>
        <taxon>Eukaryota</taxon>
        <taxon>Fungi</taxon>
        <taxon>Dikarya</taxon>
        <taxon>Ascomycota</taxon>
        <taxon>Saccharomycotina</taxon>
        <taxon>Saccharomycetes</taxon>
        <taxon>Saccharomycetales</taxon>
        <taxon>Saccharomycetaceae</taxon>
        <taxon>Torulaspora</taxon>
    </lineage>
</organism>
<dbReference type="Proteomes" id="UP000515788">
    <property type="component" value="Chromosome 3"/>
</dbReference>
<name>A0A7G3ZFP1_9SACH</name>
<dbReference type="SUPFAM" id="SSF56349">
    <property type="entry name" value="DNA breaking-rejoining enzymes"/>
    <property type="match status" value="1"/>
</dbReference>
<sequence>MSTWAGLFQGLVTERKTRTARFIDFYPIAGDYDPIMALDCLLKTTEPQKKAVITSFTATQEYLVLRKVGMHRRRRIPSYLNAFLSGYYELVKVENTSNKVNYTCKLINPTCRPPAVKKRSKAGEVLESVYHGWKAIVKPEVLSFILRYSEAMRQLGPLEAEMLSKSTVDGPSPPLHRCKGDHDSSDPNE</sequence>
<dbReference type="GO" id="GO:0003677">
    <property type="term" value="F:DNA binding"/>
    <property type="evidence" value="ECO:0007669"/>
    <property type="project" value="InterPro"/>
</dbReference>
<dbReference type="AlphaFoldDB" id="A0A7G3ZFP1"/>
<dbReference type="KEGG" id="tgb:HG536_0C04960"/>
<accession>A0A7G3ZFP1</accession>
<reference evidence="3 4" key="1">
    <citation type="submission" date="2020-06" db="EMBL/GenBank/DDBJ databases">
        <title>The yeast mating-type switching endonuclease HO is a domesticated member of an unorthodox homing genetic element family.</title>
        <authorList>
            <person name="Coughlan A.Y."/>
            <person name="Lombardi L."/>
            <person name="Braun-Galleani S."/>
            <person name="Martos A.R."/>
            <person name="Galeote V."/>
            <person name="Bigey F."/>
            <person name="Dequin S."/>
            <person name="Byrne K.P."/>
            <person name="Wolfe K.H."/>
        </authorList>
    </citation>
    <scope>NUCLEOTIDE SEQUENCE [LARGE SCALE GENOMIC DNA]</scope>
    <source>
        <strain evidence="3 4">CBS764</strain>
    </source>
</reference>
<protein>
    <submittedName>
        <fullName evidence="3">Uncharacterized protein</fullName>
    </submittedName>
</protein>
<dbReference type="InterPro" id="IPR011010">
    <property type="entry name" value="DNA_brk_join_enz"/>
</dbReference>
<evidence type="ECO:0000256" key="2">
    <source>
        <dbReference type="SAM" id="MobiDB-lite"/>
    </source>
</evidence>